<dbReference type="AlphaFoldDB" id="A0A512AVU1"/>
<accession>A0A512AVU1</accession>
<gene>
    <name evidence="1" type="ORF">AAE02nite_15020</name>
</gene>
<dbReference type="Proteomes" id="UP000321532">
    <property type="component" value="Unassembled WGS sequence"/>
</dbReference>
<dbReference type="PANTHER" id="PTHR34986">
    <property type="entry name" value="EVOLVED BETA-GALACTOSIDASE SUBUNIT BETA"/>
    <property type="match status" value="1"/>
</dbReference>
<proteinExistence type="predicted"/>
<reference evidence="1 2" key="1">
    <citation type="submission" date="2019-07" db="EMBL/GenBank/DDBJ databases">
        <title>Whole genome shotgun sequence of Adhaeribacter aerolatus NBRC 106133.</title>
        <authorList>
            <person name="Hosoyama A."/>
            <person name="Uohara A."/>
            <person name="Ohji S."/>
            <person name="Ichikawa N."/>
        </authorList>
    </citation>
    <scope>NUCLEOTIDE SEQUENCE [LARGE SCALE GENOMIC DNA]</scope>
    <source>
        <strain evidence="1 2">NBRC 106133</strain>
    </source>
</reference>
<organism evidence="1 2">
    <name type="scientific">Adhaeribacter aerolatus</name>
    <dbReference type="NCBI Taxonomy" id="670289"/>
    <lineage>
        <taxon>Bacteria</taxon>
        <taxon>Pseudomonadati</taxon>
        <taxon>Bacteroidota</taxon>
        <taxon>Cytophagia</taxon>
        <taxon>Cytophagales</taxon>
        <taxon>Hymenobacteraceae</taxon>
        <taxon>Adhaeribacter</taxon>
    </lineage>
</organism>
<dbReference type="EMBL" id="BJYS01000008">
    <property type="protein sequence ID" value="GEO03838.1"/>
    <property type="molecule type" value="Genomic_DNA"/>
</dbReference>
<dbReference type="GO" id="GO:0005829">
    <property type="term" value="C:cytosol"/>
    <property type="evidence" value="ECO:0007669"/>
    <property type="project" value="TreeGrafter"/>
</dbReference>
<sequence length="148" mass="16687">MVLDTLENADKYAGLHRNFAKAFEFIKSIDLETIEVGKYEIDGKDVHAAVMVKDGGPAETAKFEAHRNYIDIQVCPSGSEELGWKPLSKCHSPKDEYNTEKDVTFYNDQPDTYFKMTAGQFAIFFPEDVHAPLIGEGQIKKLVVKIKL</sequence>
<dbReference type="NCBIfam" id="TIGR00022">
    <property type="entry name" value="YhcH/YjgK/YiaL family protein"/>
    <property type="match status" value="1"/>
</dbReference>
<keyword evidence="2" id="KW-1185">Reference proteome</keyword>
<dbReference type="PANTHER" id="PTHR34986:SF1">
    <property type="entry name" value="PROTEIN YIAL"/>
    <property type="match status" value="1"/>
</dbReference>
<dbReference type="InterPro" id="IPR004375">
    <property type="entry name" value="NanQ/TabA/YiaL"/>
</dbReference>
<comment type="caution">
    <text evidence="1">The sequence shown here is derived from an EMBL/GenBank/DDBJ whole genome shotgun (WGS) entry which is preliminary data.</text>
</comment>
<evidence type="ECO:0000313" key="1">
    <source>
        <dbReference type="EMBL" id="GEO03838.1"/>
    </source>
</evidence>
<dbReference type="OrthoDB" id="9792756at2"/>
<dbReference type="SUPFAM" id="SSF51197">
    <property type="entry name" value="Clavaminate synthase-like"/>
    <property type="match status" value="1"/>
</dbReference>
<dbReference type="Pfam" id="PF04074">
    <property type="entry name" value="DUF386"/>
    <property type="match status" value="1"/>
</dbReference>
<dbReference type="RefSeq" id="WP_146896612.1">
    <property type="nucleotide sequence ID" value="NZ_BJYS01000008.1"/>
</dbReference>
<dbReference type="InterPro" id="IPR037012">
    <property type="entry name" value="NanQ/TabA/YiaL_sf"/>
</dbReference>
<evidence type="ECO:0000313" key="2">
    <source>
        <dbReference type="Proteomes" id="UP000321532"/>
    </source>
</evidence>
<name>A0A512AVU1_9BACT</name>
<protein>
    <submittedName>
        <fullName evidence="1">Beta-D-galactosidase</fullName>
    </submittedName>
</protein>
<dbReference type="Gene3D" id="2.60.120.370">
    <property type="entry name" value="YhcH/YjgK/YiaL"/>
    <property type="match status" value="1"/>
</dbReference>